<proteinExistence type="inferred from homology"/>
<evidence type="ECO:0000256" key="1">
    <source>
        <dbReference type="ARBA" id="ARBA00004141"/>
    </source>
</evidence>
<dbReference type="Gene3D" id="2.70.150.10">
    <property type="entry name" value="Calcium-transporting ATPase, cytoplasmic transduction domain A"/>
    <property type="match status" value="1"/>
</dbReference>
<evidence type="ECO:0000256" key="8">
    <source>
        <dbReference type="ARBA" id="ARBA00022989"/>
    </source>
</evidence>
<comment type="caution">
    <text evidence="12">The sequence shown here is derived from an EMBL/GenBank/DDBJ whole genome shotgun (WGS) entry which is preliminary data.</text>
</comment>
<protein>
    <recommendedName>
        <fullName evidence="11">HMA domain-containing protein</fullName>
    </recommendedName>
</protein>
<dbReference type="PRINTS" id="PR00119">
    <property type="entry name" value="CATATPASE"/>
</dbReference>
<dbReference type="InterPro" id="IPR017969">
    <property type="entry name" value="Heavy-metal-associated_CS"/>
</dbReference>
<dbReference type="SUPFAM" id="SSF81665">
    <property type="entry name" value="Calcium ATPase, transmembrane domain M"/>
    <property type="match status" value="1"/>
</dbReference>
<dbReference type="Gene3D" id="3.30.70.100">
    <property type="match status" value="1"/>
</dbReference>
<dbReference type="NCBIfam" id="TIGR01494">
    <property type="entry name" value="ATPase_P-type"/>
    <property type="match status" value="2"/>
</dbReference>
<dbReference type="PROSITE" id="PS00154">
    <property type="entry name" value="ATPASE_E1_E2"/>
    <property type="match status" value="1"/>
</dbReference>
<evidence type="ECO:0000256" key="3">
    <source>
        <dbReference type="ARBA" id="ARBA00022692"/>
    </source>
</evidence>
<dbReference type="NCBIfam" id="TIGR01525">
    <property type="entry name" value="ATPase-IB_hvy"/>
    <property type="match status" value="1"/>
</dbReference>
<dbReference type="Pfam" id="PF00702">
    <property type="entry name" value="Hydrolase"/>
    <property type="match status" value="1"/>
</dbReference>
<dbReference type="SFLD" id="SFLDF00027">
    <property type="entry name" value="p-type_atpase"/>
    <property type="match status" value="1"/>
</dbReference>
<comment type="subcellular location">
    <subcellularLocation>
        <location evidence="1">Membrane</location>
        <topology evidence="1">Multi-pass membrane protein</topology>
    </subcellularLocation>
</comment>
<feature type="domain" description="HMA" evidence="11">
    <location>
        <begin position="154"/>
        <end position="222"/>
    </location>
</feature>
<dbReference type="InterPro" id="IPR059000">
    <property type="entry name" value="ATPase_P-type_domA"/>
</dbReference>
<dbReference type="SUPFAM" id="SSF56784">
    <property type="entry name" value="HAD-like"/>
    <property type="match status" value="1"/>
</dbReference>
<dbReference type="GO" id="GO:0043682">
    <property type="term" value="F:P-type divalent copper transporter activity"/>
    <property type="evidence" value="ECO:0007669"/>
    <property type="project" value="TreeGrafter"/>
</dbReference>
<dbReference type="FunFam" id="2.70.150.10:FF:000068">
    <property type="entry name" value="Copper resistance-associated P-type ATPase"/>
    <property type="match status" value="1"/>
</dbReference>
<dbReference type="SUPFAM" id="SSF55008">
    <property type="entry name" value="HMA, heavy metal-associated domain"/>
    <property type="match status" value="2"/>
</dbReference>
<dbReference type="InterPro" id="IPR006121">
    <property type="entry name" value="HMA_dom"/>
</dbReference>
<evidence type="ECO:0000313" key="13">
    <source>
        <dbReference type="Proteomes" id="UP000803884"/>
    </source>
</evidence>
<dbReference type="GeneID" id="96001979"/>
<evidence type="ECO:0000259" key="11">
    <source>
        <dbReference type="PROSITE" id="PS50846"/>
    </source>
</evidence>
<evidence type="ECO:0000313" key="12">
    <source>
        <dbReference type="EMBL" id="KAL1590485.1"/>
    </source>
</evidence>
<feature type="transmembrane region" description="Helical" evidence="10">
    <location>
        <begin position="383"/>
        <end position="401"/>
    </location>
</feature>
<dbReference type="GO" id="GO:0005507">
    <property type="term" value="F:copper ion binding"/>
    <property type="evidence" value="ECO:0007669"/>
    <property type="project" value="TreeGrafter"/>
</dbReference>
<dbReference type="Proteomes" id="UP000803884">
    <property type="component" value="Unassembled WGS sequence"/>
</dbReference>
<organism evidence="12 13">
    <name type="scientific">Cladosporium halotolerans</name>
    <dbReference type="NCBI Taxonomy" id="1052096"/>
    <lineage>
        <taxon>Eukaryota</taxon>
        <taxon>Fungi</taxon>
        <taxon>Dikarya</taxon>
        <taxon>Ascomycota</taxon>
        <taxon>Pezizomycotina</taxon>
        <taxon>Dothideomycetes</taxon>
        <taxon>Dothideomycetidae</taxon>
        <taxon>Cladosporiales</taxon>
        <taxon>Cladosporiaceae</taxon>
        <taxon>Cladosporium</taxon>
    </lineage>
</organism>
<dbReference type="GO" id="GO:0016020">
    <property type="term" value="C:membrane"/>
    <property type="evidence" value="ECO:0007669"/>
    <property type="project" value="UniProtKB-SubCell"/>
</dbReference>
<dbReference type="SUPFAM" id="SSF81660">
    <property type="entry name" value="Metal cation-transporting ATPase, ATP-binding domain N"/>
    <property type="match status" value="1"/>
</dbReference>
<dbReference type="InterPro" id="IPR008250">
    <property type="entry name" value="ATPase_P-typ_transduc_dom_A_sf"/>
</dbReference>
<dbReference type="PROSITE" id="PS50846">
    <property type="entry name" value="HMA_2"/>
    <property type="match status" value="1"/>
</dbReference>
<dbReference type="PANTHER" id="PTHR43520">
    <property type="entry name" value="ATP7, ISOFORM B"/>
    <property type="match status" value="1"/>
</dbReference>
<accession>A0AB34L5I6</accession>
<dbReference type="InterPro" id="IPR023298">
    <property type="entry name" value="ATPase_P-typ_TM_dom_sf"/>
</dbReference>
<dbReference type="InterPro" id="IPR036163">
    <property type="entry name" value="HMA_dom_sf"/>
</dbReference>
<keyword evidence="3 10" id="KW-0812">Transmembrane</keyword>
<evidence type="ECO:0000256" key="4">
    <source>
        <dbReference type="ARBA" id="ARBA00022723"/>
    </source>
</evidence>
<sequence length="1094" mass="117273">MASFSSASGPTPICTSFLIPNLHCPTCVSHVTSVVNGLNTNAVVSDCSIVNHIVTIAHGRNVSVQLLGETLTSAGYEIFDTIWDPTLDEKTSRPAVQDARLEEAVQRWDPRRHSQVDEATRLLHDANCEMCASSGHANLESVTSTDTGATRPEFIATLSVEGMTCSSCVGNVTKALQAIENVQQANVSLIGHSADVRFSAEDPDIYAKQFVEAIEDVGYDAQLIEVRPANVKDSTKTDSKEGSEVAAQRTISLRIEGMHCSRCPVRVLDAVRGMDVDIKDHPTLDSPILTLSYVPVTPKLTIRRIIDEIGALDPSFTITIHKPKSVEQRSREMLAKERRAIFLRALFSTITAIPTLIIGVIYMNLVPKHDPGYMFMMHRLHGVSRAEWATFAMATPVYFFATDHFHRRTLKELYALWGPRSPAPIFKRFYRFGSMNMLVSLGTTIAFCSSLVELIVTASHPSEDLIGSSKKSYFDSVVFLTMFLLLGRLAEAQMKAKSGDAISALGNLRPTEASLVTLKDGDVSNIETMNVDFIETGDLIRIPHGSSPPCDGVVLDEKASFDESSLTGESRLVTKQKDDSVYSGTINKGAAITIRVTGPAGASMLDSIISVVREGQSKRAPMERIADLLTAYFVPVIVLIAIITWMVWLSLGLSGALPHSYLDNDVGGWPFWSLQFAIAVFVIACPCGLGLAAPTALFVGGGLAAKRGILVKGGGEAFQEASTMDAVVFDKTGTLTEGLEPKIAEHQVVDSGSGLDRAIVLGVLRSVEQNSSHPLAKAAVNFVNAEGDAATVSVSAADEIAGRGLKASFDLAGSGGKTQYEALVGNEGLMRDYGVEVSSTTAELLSSWKSSGYSVILLACRETGNQWRMEAAFAASDPLRPEAAEVVRSLRAQGVEVWMLSGDNPGTAIAVGKQVGIPPDNIIAGVLPAQKADKVKYLMQSLKPRRGIGFQSILSNKRNRATVAMVGDGINDAPALAAADIGIAVASGSDVAVQSASFVLVHSDLRAVLTLVSLSRVVFRRVILNFFWAALYNMIALPVAAGVLYPVKTSSGNHIRLDPAWAALAMALSSISVVASSLLLRTRVFGLGFREESG</sequence>
<evidence type="ECO:0000256" key="9">
    <source>
        <dbReference type="ARBA" id="ARBA00023136"/>
    </source>
</evidence>
<dbReference type="InterPro" id="IPR023299">
    <property type="entry name" value="ATPase_P-typ_cyto_dom_N"/>
</dbReference>
<keyword evidence="5 10" id="KW-0547">Nucleotide-binding</keyword>
<keyword evidence="8 10" id="KW-1133">Transmembrane helix</keyword>
<dbReference type="CDD" id="cd02094">
    <property type="entry name" value="P-type_ATPase_Cu-like"/>
    <property type="match status" value="1"/>
</dbReference>
<dbReference type="PANTHER" id="PTHR43520:SF32">
    <property type="entry name" value="COPPER RESISTANCE P-TYPE ATPASE (EUROFUNG)"/>
    <property type="match status" value="1"/>
</dbReference>
<feature type="transmembrane region" description="Helical" evidence="10">
    <location>
        <begin position="437"/>
        <end position="460"/>
    </location>
</feature>
<evidence type="ECO:0000256" key="7">
    <source>
        <dbReference type="ARBA" id="ARBA00022967"/>
    </source>
</evidence>
<dbReference type="InterPro" id="IPR036412">
    <property type="entry name" value="HAD-like_sf"/>
</dbReference>
<dbReference type="CDD" id="cd00371">
    <property type="entry name" value="HMA"/>
    <property type="match status" value="1"/>
</dbReference>
<feature type="transmembrane region" description="Helical" evidence="10">
    <location>
        <begin position="671"/>
        <end position="699"/>
    </location>
</feature>
<dbReference type="Pfam" id="PF00403">
    <property type="entry name" value="HMA"/>
    <property type="match status" value="1"/>
</dbReference>
<dbReference type="SUPFAM" id="SSF81653">
    <property type="entry name" value="Calcium ATPase, transduction domain A"/>
    <property type="match status" value="1"/>
</dbReference>
<dbReference type="Pfam" id="PF00122">
    <property type="entry name" value="E1-E2_ATPase"/>
    <property type="match status" value="1"/>
</dbReference>
<dbReference type="EMBL" id="JAAQHG020000002">
    <property type="protein sequence ID" value="KAL1590485.1"/>
    <property type="molecule type" value="Genomic_DNA"/>
</dbReference>
<dbReference type="InterPro" id="IPR018303">
    <property type="entry name" value="ATPase_P-typ_P_site"/>
</dbReference>
<dbReference type="GO" id="GO:0005524">
    <property type="term" value="F:ATP binding"/>
    <property type="evidence" value="ECO:0007669"/>
    <property type="project" value="UniProtKB-UniRule"/>
</dbReference>
<feature type="transmembrane region" description="Helical" evidence="10">
    <location>
        <begin position="628"/>
        <end position="651"/>
    </location>
</feature>
<feature type="transmembrane region" description="Helical" evidence="10">
    <location>
        <begin position="1022"/>
        <end position="1047"/>
    </location>
</feature>
<evidence type="ECO:0000256" key="5">
    <source>
        <dbReference type="ARBA" id="ARBA00022741"/>
    </source>
</evidence>
<feature type="transmembrane region" description="Helical" evidence="10">
    <location>
        <begin position="341"/>
        <end position="363"/>
    </location>
</feature>
<keyword evidence="7" id="KW-1278">Translocase</keyword>
<keyword evidence="6 10" id="KW-0067">ATP-binding</keyword>
<dbReference type="PROSITE" id="PS01047">
    <property type="entry name" value="HMA_1"/>
    <property type="match status" value="1"/>
</dbReference>
<evidence type="ECO:0000256" key="6">
    <source>
        <dbReference type="ARBA" id="ARBA00022840"/>
    </source>
</evidence>
<dbReference type="SFLD" id="SFLDG00002">
    <property type="entry name" value="C1.7:_P-type_atpase_like"/>
    <property type="match status" value="1"/>
</dbReference>
<dbReference type="InterPro" id="IPR001757">
    <property type="entry name" value="P_typ_ATPase"/>
</dbReference>
<dbReference type="InterPro" id="IPR027256">
    <property type="entry name" value="P-typ_ATPase_IB"/>
</dbReference>
<keyword evidence="13" id="KW-1185">Reference proteome</keyword>
<reference evidence="12 13" key="1">
    <citation type="journal article" date="2020" name="Microbiol. Resour. Announc.">
        <title>Draft Genome Sequence of a Cladosporium Species Isolated from the Mesophotic Ascidian Didemnum maculosum.</title>
        <authorList>
            <person name="Gioti A."/>
            <person name="Siaperas R."/>
            <person name="Nikolaivits E."/>
            <person name="Le Goff G."/>
            <person name="Ouazzani J."/>
            <person name="Kotoulas G."/>
            <person name="Topakas E."/>
        </authorList>
    </citation>
    <scope>NUCLEOTIDE SEQUENCE [LARGE SCALE GENOMIC DNA]</scope>
    <source>
        <strain evidence="12 13">TM138-S3</strain>
    </source>
</reference>
<dbReference type="PRINTS" id="PR00120">
    <property type="entry name" value="HATPASE"/>
</dbReference>
<dbReference type="FunFam" id="3.30.70.100:FF:000001">
    <property type="entry name" value="ATPase copper transporting beta"/>
    <property type="match status" value="1"/>
</dbReference>
<gene>
    <name evidence="12" type="ORF">WHR41_00535</name>
</gene>
<name>A0AB34L5I6_9PEZI</name>
<dbReference type="AlphaFoldDB" id="A0AB34L5I6"/>
<keyword evidence="4 10" id="KW-0479">Metal-binding</keyword>
<feature type="transmembrane region" description="Helical" evidence="10">
    <location>
        <begin position="1059"/>
        <end position="1080"/>
    </location>
</feature>
<feature type="transmembrane region" description="Helical" evidence="10">
    <location>
        <begin position="472"/>
        <end position="490"/>
    </location>
</feature>
<dbReference type="GO" id="GO:0055070">
    <property type="term" value="P:copper ion homeostasis"/>
    <property type="evidence" value="ECO:0007669"/>
    <property type="project" value="TreeGrafter"/>
</dbReference>
<dbReference type="InterPro" id="IPR044492">
    <property type="entry name" value="P_typ_ATPase_HD_dom"/>
</dbReference>
<dbReference type="RefSeq" id="XP_069233590.1">
    <property type="nucleotide sequence ID" value="XM_069369141.1"/>
</dbReference>
<dbReference type="SFLD" id="SFLDS00003">
    <property type="entry name" value="Haloacid_Dehalogenase"/>
    <property type="match status" value="1"/>
</dbReference>
<dbReference type="Gene3D" id="3.40.50.1000">
    <property type="entry name" value="HAD superfamily/HAD-like"/>
    <property type="match status" value="1"/>
</dbReference>
<dbReference type="InterPro" id="IPR023214">
    <property type="entry name" value="HAD_sf"/>
</dbReference>
<comment type="similarity">
    <text evidence="2 10">Belongs to the cation transport ATPase (P-type) (TC 3.A.3) family. Type IB subfamily.</text>
</comment>
<dbReference type="GO" id="GO:0016887">
    <property type="term" value="F:ATP hydrolysis activity"/>
    <property type="evidence" value="ECO:0007669"/>
    <property type="project" value="InterPro"/>
</dbReference>
<dbReference type="Gene3D" id="3.40.1110.10">
    <property type="entry name" value="Calcium-transporting ATPase, cytoplasmic domain N"/>
    <property type="match status" value="1"/>
</dbReference>
<evidence type="ECO:0000256" key="2">
    <source>
        <dbReference type="ARBA" id="ARBA00006024"/>
    </source>
</evidence>
<keyword evidence="9 10" id="KW-0472">Membrane</keyword>
<evidence type="ECO:0000256" key="10">
    <source>
        <dbReference type="RuleBase" id="RU362081"/>
    </source>
</evidence>